<evidence type="ECO:0000313" key="3">
    <source>
        <dbReference type="EMBL" id="KIL35649.1"/>
    </source>
</evidence>
<evidence type="ECO:0008006" key="5">
    <source>
        <dbReference type="Google" id="ProtNLM"/>
    </source>
</evidence>
<proteinExistence type="predicted"/>
<feature type="domain" description="Glycosyltransferase subfamily 4-like N-terminal" evidence="2">
    <location>
        <begin position="23"/>
        <end position="185"/>
    </location>
</feature>
<feature type="domain" description="Glycosyl transferase family 1" evidence="1">
    <location>
        <begin position="191"/>
        <end position="349"/>
    </location>
</feature>
<dbReference type="PANTHER" id="PTHR45947">
    <property type="entry name" value="SULFOQUINOVOSYL TRANSFERASE SQD2"/>
    <property type="match status" value="1"/>
</dbReference>
<evidence type="ECO:0000259" key="1">
    <source>
        <dbReference type="Pfam" id="PF00534"/>
    </source>
</evidence>
<accession>A0ABR5A3M4</accession>
<dbReference type="InterPro" id="IPR050194">
    <property type="entry name" value="Glycosyltransferase_grp1"/>
</dbReference>
<dbReference type="SUPFAM" id="SSF53756">
    <property type="entry name" value="UDP-Glycosyltransferase/glycogen phosphorylase"/>
    <property type="match status" value="1"/>
</dbReference>
<evidence type="ECO:0000259" key="2">
    <source>
        <dbReference type="Pfam" id="PF13439"/>
    </source>
</evidence>
<sequence length="387" mass="44497">MSLTKLRSPSVWVMTKEYGPAIIGGLGTVATELTKALKDSNVKTDVITASVHRAFRFTRGSRTAILRLPFSNRFYRGKRLTFRPHSIRRITARYLHRKPDVIHVHSLEFAQAALFFKRKYRIPVVYTCHSLVSKRGGRHTFRSKNQGKLLRRSNRIIVPSLWLKQQLRKRYPAAARRAIVIPHGVKSVSSRSGSKRYRLLFVGRLFKEKGIESLIRSVSLLSVKNRQVRLTVIGKGSRKYSKRLKSIARKKGISSKIRWRGFVPHKKVQRLYKAYGAVVVPSRKESFCLVALEAMASGIALVTTRAGGLKEFVNRDNAQIITGMNSKAIARAIQAMWDNPQRTLKRIRKGKLVAKRYSWRRTAARYKSVFIRLQKNKRRPLKRVKAR</sequence>
<organism evidence="3 4">
    <name type="scientific">Cohnella kolymensis</name>
    <dbReference type="NCBI Taxonomy" id="1590652"/>
    <lineage>
        <taxon>Bacteria</taxon>
        <taxon>Bacillati</taxon>
        <taxon>Bacillota</taxon>
        <taxon>Bacilli</taxon>
        <taxon>Bacillales</taxon>
        <taxon>Paenibacillaceae</taxon>
        <taxon>Cohnella</taxon>
    </lineage>
</organism>
<keyword evidence="4" id="KW-1185">Reference proteome</keyword>
<dbReference type="EMBL" id="JXAL01000017">
    <property type="protein sequence ID" value="KIL35649.1"/>
    <property type="molecule type" value="Genomic_DNA"/>
</dbReference>
<comment type="caution">
    <text evidence="3">The sequence shown here is derived from an EMBL/GenBank/DDBJ whole genome shotgun (WGS) entry which is preliminary data.</text>
</comment>
<dbReference type="Pfam" id="PF13439">
    <property type="entry name" value="Glyco_transf_4"/>
    <property type="match status" value="1"/>
</dbReference>
<reference evidence="3 4" key="1">
    <citation type="submission" date="2014-12" db="EMBL/GenBank/DDBJ databases">
        <title>Draft genome sequence of Cohnella kolymensis strain B-2846.</title>
        <authorList>
            <person name="Karlyshev A.V."/>
            <person name="Kudryashova E.B."/>
        </authorList>
    </citation>
    <scope>NUCLEOTIDE SEQUENCE [LARGE SCALE GENOMIC DNA]</scope>
    <source>
        <strain evidence="3 4">VKM B-2846</strain>
    </source>
</reference>
<dbReference type="InterPro" id="IPR001296">
    <property type="entry name" value="Glyco_trans_1"/>
</dbReference>
<dbReference type="Gene3D" id="3.40.50.2000">
    <property type="entry name" value="Glycogen Phosphorylase B"/>
    <property type="match status" value="2"/>
</dbReference>
<evidence type="ECO:0000313" key="4">
    <source>
        <dbReference type="Proteomes" id="UP000054526"/>
    </source>
</evidence>
<protein>
    <recommendedName>
        <fullName evidence="5">Glycosyl transferase family 1</fullName>
    </recommendedName>
</protein>
<dbReference type="InterPro" id="IPR028098">
    <property type="entry name" value="Glyco_trans_4-like_N"/>
</dbReference>
<name>A0ABR5A3M4_9BACL</name>
<dbReference type="Proteomes" id="UP000054526">
    <property type="component" value="Unassembled WGS sequence"/>
</dbReference>
<dbReference type="CDD" id="cd03801">
    <property type="entry name" value="GT4_PimA-like"/>
    <property type="match status" value="1"/>
</dbReference>
<gene>
    <name evidence="3" type="ORF">SD71_12170</name>
</gene>
<dbReference type="PANTHER" id="PTHR45947:SF3">
    <property type="entry name" value="SULFOQUINOVOSYL TRANSFERASE SQD2"/>
    <property type="match status" value="1"/>
</dbReference>
<dbReference type="Pfam" id="PF00534">
    <property type="entry name" value="Glycos_transf_1"/>
    <property type="match status" value="1"/>
</dbReference>